<dbReference type="AlphaFoldDB" id="A0A8J6LLL6"/>
<comment type="caution">
    <text evidence="1">The sequence shown here is derived from an EMBL/GenBank/DDBJ whole genome shotgun (WGS) entry which is preliminary data.</text>
</comment>
<reference evidence="1" key="1">
    <citation type="submission" date="2020-06" db="EMBL/GenBank/DDBJ databases">
        <title>Novel chitinolytic bacterium.</title>
        <authorList>
            <person name="Ungkulpasvich U."/>
            <person name="Kosugi A."/>
            <person name="Uke A."/>
        </authorList>
    </citation>
    <scope>NUCLEOTIDE SEQUENCE</scope>
    <source>
        <strain evidence="1">UUS1-1</strain>
    </source>
</reference>
<dbReference type="Proteomes" id="UP000657177">
    <property type="component" value="Unassembled WGS sequence"/>
</dbReference>
<keyword evidence="2" id="KW-1185">Reference proteome</keyword>
<accession>A0A8J6LLL6</accession>
<sequence length="162" mass="17522">MRLLTTIILAIGLVVSLATTALGAWENTVWLGTDIAQNGREMGYRHLDDVTTKIVSSQVQGVFRSEIQIGSTLVDFENNTGLYAAVGASVNGRLDFLFGAGFIYSSYYSPFLLSGGVKCLVPSKLVVYEVEAFYQILPPLLIHLGYSSEGNALFLGLGLSYN</sequence>
<protein>
    <submittedName>
        <fullName evidence="1">Uncharacterized protein</fullName>
    </submittedName>
</protein>
<proteinExistence type="predicted"/>
<name>A0A8J6LLL6_9FIRM</name>
<evidence type="ECO:0000313" key="1">
    <source>
        <dbReference type="EMBL" id="MBA2132243.1"/>
    </source>
</evidence>
<organism evidence="1 2">
    <name type="scientific">Capillibacterium thermochitinicola</name>
    <dbReference type="NCBI Taxonomy" id="2699427"/>
    <lineage>
        <taxon>Bacteria</taxon>
        <taxon>Bacillati</taxon>
        <taxon>Bacillota</taxon>
        <taxon>Capillibacterium</taxon>
    </lineage>
</organism>
<dbReference type="RefSeq" id="WP_181338699.1">
    <property type="nucleotide sequence ID" value="NZ_JAAKDE010000003.1"/>
</dbReference>
<gene>
    <name evidence="1" type="ORF">G5B42_01580</name>
</gene>
<evidence type="ECO:0000313" key="2">
    <source>
        <dbReference type="Proteomes" id="UP000657177"/>
    </source>
</evidence>
<dbReference type="EMBL" id="JAAKDE010000003">
    <property type="protein sequence ID" value="MBA2132243.1"/>
    <property type="molecule type" value="Genomic_DNA"/>
</dbReference>